<dbReference type="Proteomes" id="UP000295497">
    <property type="component" value="Chromosome"/>
</dbReference>
<gene>
    <name evidence="4" type="ORF">SOCE836_068630</name>
</gene>
<organism evidence="4 5">
    <name type="scientific">Sorangium cellulosum</name>
    <name type="common">Polyangium cellulosum</name>
    <dbReference type="NCBI Taxonomy" id="56"/>
    <lineage>
        <taxon>Bacteria</taxon>
        <taxon>Pseudomonadati</taxon>
        <taxon>Myxococcota</taxon>
        <taxon>Polyangia</taxon>
        <taxon>Polyangiales</taxon>
        <taxon>Polyangiaceae</taxon>
        <taxon>Sorangium</taxon>
    </lineage>
</organism>
<dbReference type="InterPro" id="IPR051685">
    <property type="entry name" value="Ycf3/AcsC/BcsC/TPR_MFPF"/>
</dbReference>
<dbReference type="Gene3D" id="1.25.40.10">
    <property type="entry name" value="Tetratricopeptide repeat domain"/>
    <property type="match status" value="2"/>
</dbReference>
<dbReference type="SMART" id="SM00386">
    <property type="entry name" value="HAT"/>
    <property type="match status" value="4"/>
</dbReference>
<evidence type="ECO:0000256" key="1">
    <source>
        <dbReference type="ARBA" id="ARBA00022737"/>
    </source>
</evidence>
<dbReference type="AlphaFoldDB" id="A0A4P2QW38"/>
<dbReference type="InterPro" id="IPR003107">
    <property type="entry name" value="HAT"/>
</dbReference>
<sequence>MTGWMDQVFEGAPVPPWLRRFEQEPVEALHDLLLGVAELGHLAVAEPEQLLLDWIEALGTTSAFPRRVDQALAAWIERSFGDPLLGPPPGSAARTALAWCRAADVIASEPKLREAASTLKERMLRERHFLGALSEGASRDPLGRAWVALARHQEDRSLVEHWWQLCHLPPDEPWYRGAHGIHGLRGLPPLPEEAHRAGGFPVEVARGLVLLGTGLAQRADERWLRPEIARDEFLRTARLTMAAYPLPEAWAAFWDDALQRPAGEFLQGWLRSLSQAAGARRGAARAWPMMDPRSEEAKLIAQQLARGGAGFEAAVTKATILLRHQQRYAEMTGNDYYFVRSSCNFAARIGKRKADLALSWLRSARRFDPWNAHTWTQEAQILLAKRRLDEALRTAWEATERFPDDEVAHNVLAEVLRAQGRLDEAEAQYRLAIERFPDDEVAYSGLAEVLRAQRRLDEAEAQYRLAIERFPDDEFAYGGLAGVLRAQGRLDEAEAQYRLAIERFPDNEVACGGLAEMLRAQGRLDEAEAQYRLAIERFPDDEVAYNGFAEFLRAQGRLDEAEAQYRLAIERFPDDKVAYNGLAEVLRARRRLDEAEAQYRLAIERFPDDEFAHGGLAGVLRAQGKLDEAEAQYRLAIERFPYNEVVHDGLPGVLRALGRHDEAEAQHSRANVPKPLKASEGATIRPTVQDELGMPLSGQDTGASASTATLPTAALRHRLTSNEVEILLTDASLLRRWARHLGVTSALTSGDLRDRARNILQRLEKTDSYDHRAAGERGLLVLAEGEVEHAVALLREAVRRFPGSARVRYALARAERQRAERERRRLDPAKPDALVVPWRQLERIAPICRPVHFLGEGRAWLAQIDGTTVEEGARKAFGELAFWLRARVQNAGVEEAHDQAPEVLRARVRPSGNDFQCWWAREVQIHLFGAAKVERAEDLSSLDEVRERLANYGPALDELEESWVRRHAPP</sequence>
<reference evidence="4 5" key="1">
    <citation type="submission" date="2015-09" db="EMBL/GenBank/DDBJ databases">
        <title>Sorangium comparison.</title>
        <authorList>
            <person name="Zaburannyi N."/>
            <person name="Bunk B."/>
            <person name="Overmann J."/>
            <person name="Mueller R."/>
        </authorList>
    </citation>
    <scope>NUCLEOTIDE SEQUENCE [LARGE SCALE GENOMIC DNA]</scope>
    <source>
        <strain evidence="4 5">So ce836</strain>
    </source>
</reference>
<dbReference type="InterPro" id="IPR011990">
    <property type="entry name" value="TPR-like_helical_dom_sf"/>
</dbReference>
<evidence type="ECO:0000256" key="3">
    <source>
        <dbReference type="SAM" id="Coils"/>
    </source>
</evidence>
<keyword evidence="2" id="KW-0802">TPR repeat</keyword>
<dbReference type="EMBL" id="CP012672">
    <property type="protein sequence ID" value="AUX34687.1"/>
    <property type="molecule type" value="Genomic_DNA"/>
</dbReference>
<evidence type="ECO:0000313" key="4">
    <source>
        <dbReference type="EMBL" id="AUX34687.1"/>
    </source>
</evidence>
<keyword evidence="3" id="KW-0175">Coiled coil</keyword>
<dbReference type="Pfam" id="PF13432">
    <property type="entry name" value="TPR_16"/>
    <property type="match status" value="3"/>
</dbReference>
<feature type="coiled-coil region" evidence="3">
    <location>
        <begin position="585"/>
        <end position="639"/>
    </location>
</feature>
<name>A0A4P2QW38_SORCE</name>
<dbReference type="PANTHER" id="PTHR44943">
    <property type="entry name" value="CELLULOSE SYNTHASE OPERON PROTEIN C"/>
    <property type="match status" value="1"/>
</dbReference>
<evidence type="ECO:0008006" key="6">
    <source>
        <dbReference type="Google" id="ProtNLM"/>
    </source>
</evidence>
<dbReference type="Pfam" id="PF14559">
    <property type="entry name" value="TPR_19"/>
    <property type="match status" value="1"/>
</dbReference>
<keyword evidence="1" id="KW-0677">Repeat</keyword>
<evidence type="ECO:0000313" key="5">
    <source>
        <dbReference type="Proteomes" id="UP000295497"/>
    </source>
</evidence>
<accession>A0A4P2QW38</accession>
<dbReference type="SUPFAM" id="SSF48452">
    <property type="entry name" value="TPR-like"/>
    <property type="match status" value="2"/>
</dbReference>
<evidence type="ECO:0000256" key="2">
    <source>
        <dbReference type="ARBA" id="ARBA00022803"/>
    </source>
</evidence>
<dbReference type="PANTHER" id="PTHR44943:SF11">
    <property type="entry name" value="CELLULOSE SYNTHASE OPERON PROTEIN C"/>
    <property type="match status" value="1"/>
</dbReference>
<feature type="coiled-coil region" evidence="3">
    <location>
        <begin position="408"/>
        <end position="537"/>
    </location>
</feature>
<dbReference type="GO" id="GO:0006396">
    <property type="term" value="P:RNA processing"/>
    <property type="evidence" value="ECO:0007669"/>
    <property type="project" value="InterPro"/>
</dbReference>
<protein>
    <recommendedName>
        <fullName evidence="6">Tetratricopeptide repeat protein</fullName>
    </recommendedName>
</protein>
<dbReference type="SMART" id="SM00028">
    <property type="entry name" value="TPR"/>
    <property type="match status" value="9"/>
</dbReference>
<proteinExistence type="predicted"/>
<dbReference type="InterPro" id="IPR019734">
    <property type="entry name" value="TPR_rpt"/>
</dbReference>